<keyword evidence="2" id="KW-1185">Reference proteome</keyword>
<evidence type="ECO:0000313" key="2">
    <source>
        <dbReference type="Proteomes" id="UP000000268"/>
    </source>
</evidence>
<name>B0C6W5_ACAM1</name>
<dbReference type="AlphaFoldDB" id="B0C6W5"/>
<dbReference type="KEGG" id="amr:AM1_3817"/>
<dbReference type="Proteomes" id="UP000000268">
    <property type="component" value="Chromosome"/>
</dbReference>
<gene>
    <name evidence="1" type="ordered locus">AM1_3817</name>
</gene>
<organism evidence="1 2">
    <name type="scientific">Acaryochloris marina (strain MBIC 11017)</name>
    <dbReference type="NCBI Taxonomy" id="329726"/>
    <lineage>
        <taxon>Bacteria</taxon>
        <taxon>Bacillati</taxon>
        <taxon>Cyanobacteriota</taxon>
        <taxon>Cyanophyceae</taxon>
        <taxon>Acaryochloridales</taxon>
        <taxon>Acaryochloridaceae</taxon>
        <taxon>Acaryochloris</taxon>
    </lineage>
</organism>
<protein>
    <submittedName>
        <fullName evidence="1">Uncharacterized protein</fullName>
    </submittedName>
</protein>
<evidence type="ECO:0000313" key="1">
    <source>
        <dbReference type="EMBL" id="ABW28804.1"/>
    </source>
</evidence>
<dbReference type="EMBL" id="CP000828">
    <property type="protein sequence ID" value="ABW28804.1"/>
    <property type="molecule type" value="Genomic_DNA"/>
</dbReference>
<dbReference type="STRING" id="329726.AM1_3817"/>
<proteinExistence type="predicted"/>
<dbReference type="RefSeq" id="WP_012164177.1">
    <property type="nucleotide sequence ID" value="NC_009925.1"/>
</dbReference>
<reference evidence="1 2" key="1">
    <citation type="journal article" date="2008" name="Proc. Natl. Acad. Sci. U.S.A.">
        <title>Niche adaptation and genome expansion in the chlorophyll d-producing cyanobacterium Acaryochloris marina.</title>
        <authorList>
            <person name="Swingley W.D."/>
            <person name="Chen M."/>
            <person name="Cheung P.C."/>
            <person name="Conrad A.L."/>
            <person name="Dejesa L.C."/>
            <person name="Hao J."/>
            <person name="Honchak B.M."/>
            <person name="Karbach L.E."/>
            <person name="Kurdoglu A."/>
            <person name="Lahiri S."/>
            <person name="Mastrian S.D."/>
            <person name="Miyashita H."/>
            <person name="Page L."/>
            <person name="Ramakrishna P."/>
            <person name="Satoh S."/>
            <person name="Sattley W.M."/>
            <person name="Shimada Y."/>
            <person name="Taylor H.L."/>
            <person name="Tomo T."/>
            <person name="Tsuchiya T."/>
            <person name="Wang Z.T."/>
            <person name="Raymond J."/>
            <person name="Mimuro M."/>
            <person name="Blankenship R.E."/>
            <person name="Touchman J.W."/>
        </authorList>
    </citation>
    <scope>NUCLEOTIDE SEQUENCE [LARGE SCALE GENOMIC DNA]</scope>
    <source>
        <strain evidence="2">MBIC 11017</strain>
    </source>
</reference>
<dbReference type="HOGENOM" id="CLU_3283121_0_0_3"/>
<sequence>MEAAPQLQHVLQLSLSCLNVTGLTDNTSLKTPTMTDRYSS</sequence>
<accession>B0C6W5</accession>